<keyword evidence="4" id="KW-0378">Hydrolase</keyword>
<dbReference type="Pfam" id="PF01112">
    <property type="entry name" value="Asparaginase_2"/>
    <property type="match status" value="1"/>
</dbReference>
<evidence type="ECO:0000256" key="3">
    <source>
        <dbReference type="ARBA" id="ARBA00022670"/>
    </source>
</evidence>
<dbReference type="InterPro" id="IPR000246">
    <property type="entry name" value="Peptidase_T2"/>
</dbReference>
<proteinExistence type="predicted"/>
<keyword evidence="5" id="KW-0068">Autocatalytic cleavage</keyword>
<feature type="binding site" evidence="7">
    <location>
        <begin position="244"/>
        <end position="247"/>
    </location>
    <ligand>
        <name>substrate</name>
    </ligand>
</feature>
<name>A0A2T9Y132_9FUNG</name>
<evidence type="ECO:0000256" key="4">
    <source>
        <dbReference type="ARBA" id="ARBA00022801"/>
    </source>
</evidence>
<dbReference type="GO" id="GO:0005737">
    <property type="term" value="C:cytoplasm"/>
    <property type="evidence" value="ECO:0007669"/>
    <property type="project" value="TreeGrafter"/>
</dbReference>
<dbReference type="EC" id="3.4.19.5" evidence="2"/>
<accession>A0A2T9Y132</accession>
<gene>
    <name evidence="9" type="ORF">BB559_006710</name>
</gene>
<dbReference type="GO" id="GO:0006508">
    <property type="term" value="P:proteolysis"/>
    <property type="evidence" value="ECO:0007669"/>
    <property type="project" value="UniProtKB-KW"/>
</dbReference>
<dbReference type="EMBL" id="MBFT01000980">
    <property type="protein sequence ID" value="PVU86023.1"/>
    <property type="molecule type" value="Genomic_DNA"/>
</dbReference>
<evidence type="ECO:0000313" key="10">
    <source>
        <dbReference type="Proteomes" id="UP000245699"/>
    </source>
</evidence>
<protein>
    <recommendedName>
        <fullName evidence="2">beta-aspartyl-peptidase</fullName>
        <ecNumber evidence="2">3.4.19.5</ecNumber>
    </recommendedName>
</protein>
<evidence type="ECO:0000256" key="1">
    <source>
        <dbReference type="ARBA" id="ARBA00000306"/>
    </source>
</evidence>
<dbReference type="GO" id="GO:0016811">
    <property type="term" value="F:hydrolase activity, acting on carbon-nitrogen (but not peptide) bonds, in linear amides"/>
    <property type="evidence" value="ECO:0007669"/>
    <property type="project" value="UniProtKB-ARBA"/>
</dbReference>
<organism evidence="9 10">
    <name type="scientific">Furculomyces boomerangus</name>
    <dbReference type="NCBI Taxonomy" id="61424"/>
    <lineage>
        <taxon>Eukaryota</taxon>
        <taxon>Fungi</taxon>
        <taxon>Fungi incertae sedis</taxon>
        <taxon>Zoopagomycota</taxon>
        <taxon>Kickxellomycotina</taxon>
        <taxon>Harpellomycetes</taxon>
        <taxon>Harpellales</taxon>
        <taxon>Harpellaceae</taxon>
        <taxon>Furculomyces</taxon>
    </lineage>
</organism>
<reference evidence="9 10" key="1">
    <citation type="journal article" date="2018" name="MBio">
        <title>Comparative Genomics Reveals the Core Gene Toolbox for the Fungus-Insect Symbiosis.</title>
        <authorList>
            <person name="Wang Y."/>
            <person name="Stata M."/>
            <person name="Wang W."/>
            <person name="Stajich J.E."/>
            <person name="White M.M."/>
            <person name="Moncalvo J.M."/>
        </authorList>
    </citation>
    <scope>NUCLEOTIDE SEQUENCE [LARGE SCALE GENOMIC DNA]</scope>
    <source>
        <strain evidence="9 10">AUS-77-4</strain>
    </source>
</reference>
<feature type="site" description="Cleavage; by autolysis" evidence="8">
    <location>
        <begin position="193"/>
        <end position="194"/>
    </location>
</feature>
<dbReference type="OrthoDB" id="2262349at2759"/>
<dbReference type="STRING" id="61424.A0A2T9Y132"/>
<dbReference type="Gene3D" id="3.60.20.30">
    <property type="entry name" value="(Glycosyl)asparaginase"/>
    <property type="match status" value="1"/>
</dbReference>
<feature type="active site" description="Nucleophile" evidence="6">
    <location>
        <position position="194"/>
    </location>
</feature>
<dbReference type="PANTHER" id="PTHR10188:SF6">
    <property type="entry name" value="N(4)-(BETA-N-ACETYLGLUCOSAMINYL)-L-ASPARAGINASE"/>
    <property type="match status" value="1"/>
</dbReference>
<feature type="binding site" evidence="7">
    <location>
        <begin position="222"/>
        <end position="225"/>
    </location>
    <ligand>
        <name>substrate</name>
    </ligand>
</feature>
<dbReference type="InterPro" id="IPR029055">
    <property type="entry name" value="Ntn_hydrolases_N"/>
</dbReference>
<dbReference type="PANTHER" id="PTHR10188">
    <property type="entry name" value="L-ASPARAGINASE"/>
    <property type="match status" value="1"/>
</dbReference>
<comment type="caution">
    <text evidence="9">The sequence shown here is derived from an EMBL/GenBank/DDBJ whole genome shotgun (WGS) entry which is preliminary data.</text>
</comment>
<keyword evidence="3" id="KW-0645">Protease</keyword>
<dbReference type="Proteomes" id="UP000245699">
    <property type="component" value="Unassembled WGS sequence"/>
</dbReference>
<dbReference type="FunFam" id="3.60.20.30:FF:000001">
    <property type="entry name" value="Isoaspartyl peptidase/L-asparaginase"/>
    <property type="match status" value="1"/>
</dbReference>
<evidence type="ECO:0000256" key="7">
    <source>
        <dbReference type="PIRSR" id="PIRSR600246-2"/>
    </source>
</evidence>
<evidence type="ECO:0000313" key="9">
    <source>
        <dbReference type="EMBL" id="PVU86023.1"/>
    </source>
</evidence>
<comment type="catalytic activity">
    <reaction evidence="1">
        <text>Cleavage of a beta-linked Asp residue from the N-terminus of a polypeptide.</text>
        <dbReference type="EC" id="3.4.19.5"/>
    </reaction>
</comment>
<keyword evidence="10" id="KW-1185">Reference proteome</keyword>
<dbReference type="GO" id="GO:0008798">
    <property type="term" value="F:beta-aspartyl-peptidase activity"/>
    <property type="evidence" value="ECO:0007669"/>
    <property type="project" value="UniProtKB-EC"/>
</dbReference>
<sequence length="338" mass="35879">MTVGKVSVVVHGGAWGIPDSEKEGCLKGVHKACSEAYQMLINGANAADAAQKAIEIMELDPIFECGVGASTNASGYMELDALIGDDKYNIGAVAGIRNFIHPIRVARAVRDKTGHILLIGRGANEFAELIGEKKVQTEDMLVGKGLALYHKLKEENAQKSVAQNLSEYADVKANLFVDQKKQGNKILENGPSDTVGIVCKDREGNIIVALSTGGIPMKMPGRVGDTPQWGSGGYAEDGCGAAATGYGEDLIKVLMTKSMVDRVNVEGGSSARRTQDQALEQVRVLESKVDGKGGVICLDKNGNPGIAFNTPRMAFSFCIEGDERGVVVGIEPEDLKKI</sequence>
<dbReference type="AlphaFoldDB" id="A0A2T9Y132"/>
<evidence type="ECO:0000256" key="6">
    <source>
        <dbReference type="PIRSR" id="PIRSR600246-1"/>
    </source>
</evidence>
<evidence type="ECO:0000256" key="5">
    <source>
        <dbReference type="ARBA" id="ARBA00022813"/>
    </source>
</evidence>
<evidence type="ECO:0000256" key="8">
    <source>
        <dbReference type="PIRSR" id="PIRSR600246-3"/>
    </source>
</evidence>
<dbReference type="SUPFAM" id="SSF56235">
    <property type="entry name" value="N-terminal nucleophile aminohydrolases (Ntn hydrolases)"/>
    <property type="match status" value="1"/>
</dbReference>
<evidence type="ECO:0000256" key="2">
    <source>
        <dbReference type="ARBA" id="ARBA00012879"/>
    </source>
</evidence>